<name>A0AA41UX34_PAPNU</name>
<feature type="non-terminal residue" evidence="2">
    <location>
        <position position="271"/>
    </location>
</feature>
<dbReference type="InterPro" id="IPR019393">
    <property type="entry name" value="WASH_strumpellin"/>
</dbReference>
<dbReference type="Proteomes" id="UP001177140">
    <property type="component" value="Unassembled WGS sequence"/>
</dbReference>
<dbReference type="GO" id="GO:0071203">
    <property type="term" value="C:WASH complex"/>
    <property type="evidence" value="ECO:0007669"/>
    <property type="project" value="InterPro"/>
</dbReference>
<sequence length="271" mass="31156">YFDSPSDFEAKIDGNKELEELEDEIRESCSEYMQRFFLLVNGIVVYHQQLVNYLQEQGNDTLLNAALEDALGRQLLTESLALFGCLLLLMEHHMNGYLREKLLVAYLRHKRCFSVGNLEAICLLCRVHTASAFRQVDSSAMVSVQKPEELFVRFDFPKQVVGRVINCLKYCDLYNRVRYYPDSEHRSVALAAQAGYVYVMLFYSVEMLHDGVAMGEIVDRFFKDSLVVPIFMHFTVDLSLSWDGYKGAKSSLSSFVLPSYIGDQCQLHYVK</sequence>
<evidence type="ECO:0000313" key="3">
    <source>
        <dbReference type="Proteomes" id="UP001177140"/>
    </source>
</evidence>
<reference evidence="2" key="1">
    <citation type="submission" date="2022-03" db="EMBL/GenBank/DDBJ databases">
        <title>A functionally conserved STORR gene fusion in Papaver species that diverged 16.8 million years ago.</title>
        <authorList>
            <person name="Catania T."/>
        </authorList>
    </citation>
    <scope>NUCLEOTIDE SEQUENCE</scope>
    <source>
        <strain evidence="2">S-191538</strain>
    </source>
</reference>
<dbReference type="GO" id="GO:0007032">
    <property type="term" value="P:endosome organization"/>
    <property type="evidence" value="ECO:0007669"/>
    <property type="project" value="TreeGrafter"/>
</dbReference>
<protein>
    <submittedName>
        <fullName evidence="2">Uncharacterized protein</fullName>
    </submittedName>
</protein>
<dbReference type="GO" id="GO:0140285">
    <property type="term" value="P:endosome fission"/>
    <property type="evidence" value="ECO:0007669"/>
    <property type="project" value="TreeGrafter"/>
</dbReference>
<evidence type="ECO:0000313" key="2">
    <source>
        <dbReference type="EMBL" id="MCL7022701.1"/>
    </source>
</evidence>
<dbReference type="Pfam" id="PF10266">
    <property type="entry name" value="Strumpellin"/>
    <property type="match status" value="1"/>
</dbReference>
<comment type="similarity">
    <text evidence="1">Belongs to the strumpellin family.</text>
</comment>
<keyword evidence="3" id="KW-1185">Reference proteome</keyword>
<comment type="caution">
    <text evidence="2">The sequence shown here is derived from an EMBL/GenBank/DDBJ whole genome shotgun (WGS) entry which is preliminary data.</text>
</comment>
<accession>A0AA41UX34</accession>
<dbReference type="GO" id="GO:0051125">
    <property type="term" value="P:regulation of actin nucleation"/>
    <property type="evidence" value="ECO:0007669"/>
    <property type="project" value="TreeGrafter"/>
</dbReference>
<dbReference type="PANTHER" id="PTHR15691">
    <property type="entry name" value="WASH COMPLEX SUBUNIT 5"/>
    <property type="match status" value="1"/>
</dbReference>
<evidence type="ECO:0000256" key="1">
    <source>
        <dbReference type="ARBA" id="ARBA00006224"/>
    </source>
</evidence>
<dbReference type="EMBL" id="JAJJMA010014007">
    <property type="protein sequence ID" value="MCL7022701.1"/>
    <property type="molecule type" value="Genomic_DNA"/>
</dbReference>
<gene>
    <name evidence="2" type="ORF">MKW94_024572</name>
</gene>
<dbReference type="AlphaFoldDB" id="A0AA41UX34"/>
<dbReference type="PANTHER" id="PTHR15691:SF6">
    <property type="entry name" value="WASH COMPLEX SUBUNIT 5"/>
    <property type="match status" value="1"/>
</dbReference>
<proteinExistence type="inferred from homology"/>
<organism evidence="2 3">
    <name type="scientific">Papaver nudicaule</name>
    <name type="common">Iceland poppy</name>
    <dbReference type="NCBI Taxonomy" id="74823"/>
    <lineage>
        <taxon>Eukaryota</taxon>
        <taxon>Viridiplantae</taxon>
        <taxon>Streptophyta</taxon>
        <taxon>Embryophyta</taxon>
        <taxon>Tracheophyta</taxon>
        <taxon>Spermatophyta</taxon>
        <taxon>Magnoliopsida</taxon>
        <taxon>Ranunculales</taxon>
        <taxon>Papaveraceae</taxon>
        <taxon>Papaveroideae</taxon>
        <taxon>Papaver</taxon>
    </lineage>
</organism>
<feature type="non-terminal residue" evidence="2">
    <location>
        <position position="1"/>
    </location>
</feature>
<dbReference type="GO" id="GO:0030041">
    <property type="term" value="P:actin filament polymerization"/>
    <property type="evidence" value="ECO:0007669"/>
    <property type="project" value="TreeGrafter"/>
</dbReference>
<dbReference type="GO" id="GO:0005768">
    <property type="term" value="C:endosome"/>
    <property type="evidence" value="ECO:0007669"/>
    <property type="project" value="TreeGrafter"/>
</dbReference>